<accession>A0ACD4WU07</accession>
<evidence type="ECO:0000313" key="2">
    <source>
        <dbReference type="Proteomes" id="UP001303608"/>
    </source>
</evidence>
<keyword evidence="2" id="KW-1185">Reference proteome</keyword>
<protein>
    <submittedName>
        <fullName evidence="1">Uncharacterized protein</fullName>
    </submittedName>
</protein>
<gene>
    <name evidence="1" type="ORF">R2E43_27355</name>
</gene>
<dbReference type="EMBL" id="CP137734">
    <property type="protein sequence ID" value="WOZ00964.1"/>
    <property type="molecule type" value="Genomic_DNA"/>
</dbReference>
<reference evidence="1" key="1">
    <citation type="submission" date="2023-10" db="EMBL/GenBank/DDBJ databases">
        <title>The genome sequence of Streptomyces violaceoruber CGMCC 4.1801.</title>
        <authorList>
            <person name="Mo P."/>
        </authorList>
    </citation>
    <scope>NUCLEOTIDE SEQUENCE</scope>
    <source>
        <strain evidence="1">CGMCC 4.1801</strain>
    </source>
</reference>
<sequence length="124" mass="13773">MNADDMTTLWAEQQVTNLLPDDVAVPVYGTREWLLLPAGDARKAAALITAAEMWRRYGDEQALLDWFREAHRARPAIADRRTRAELDAAAKPHPPHQLRATPGWPPIAVPGQPGRYLVAQETAA</sequence>
<proteinExistence type="predicted"/>
<organism evidence="1 2">
    <name type="scientific">Streptomyces violaceoruber</name>
    <dbReference type="NCBI Taxonomy" id="1935"/>
    <lineage>
        <taxon>Bacteria</taxon>
        <taxon>Bacillati</taxon>
        <taxon>Actinomycetota</taxon>
        <taxon>Actinomycetes</taxon>
        <taxon>Kitasatosporales</taxon>
        <taxon>Streptomycetaceae</taxon>
        <taxon>Streptomyces</taxon>
        <taxon>Streptomyces violaceoruber group</taxon>
    </lineage>
</organism>
<dbReference type="Proteomes" id="UP001303608">
    <property type="component" value="Chromosome"/>
</dbReference>
<evidence type="ECO:0000313" key="1">
    <source>
        <dbReference type="EMBL" id="WOZ00964.1"/>
    </source>
</evidence>
<name>A0ACD4WU07_STRVN</name>